<evidence type="ECO:0000259" key="6">
    <source>
        <dbReference type="PROSITE" id="PS50110"/>
    </source>
</evidence>
<dbReference type="InterPro" id="IPR011006">
    <property type="entry name" value="CheY-like_superfamily"/>
</dbReference>
<keyword evidence="4" id="KW-0675">Receptor</keyword>
<evidence type="ECO:0000259" key="7">
    <source>
        <dbReference type="PROSITE" id="PS50112"/>
    </source>
</evidence>
<proteinExistence type="predicted"/>
<keyword evidence="3" id="KW-0157">Chromophore</keyword>
<dbReference type="CDD" id="cd00130">
    <property type="entry name" value="PAS"/>
    <property type="match status" value="1"/>
</dbReference>
<dbReference type="PaxDb" id="3218-PP1S74_55V6.1"/>
<dbReference type="GeneID" id="112279336"/>
<reference evidence="8 10" key="2">
    <citation type="journal article" date="2018" name="Plant J.">
        <title>The Physcomitrella patens chromosome-scale assembly reveals moss genome structure and evolution.</title>
        <authorList>
            <person name="Lang D."/>
            <person name="Ullrich K.K."/>
            <person name="Murat F."/>
            <person name="Fuchs J."/>
            <person name="Jenkins J."/>
            <person name="Haas F.B."/>
            <person name="Piednoel M."/>
            <person name="Gundlach H."/>
            <person name="Van Bel M."/>
            <person name="Meyberg R."/>
            <person name="Vives C."/>
            <person name="Morata J."/>
            <person name="Symeonidi A."/>
            <person name="Hiss M."/>
            <person name="Muchero W."/>
            <person name="Kamisugi Y."/>
            <person name="Saleh O."/>
            <person name="Blanc G."/>
            <person name="Decker E.L."/>
            <person name="van Gessel N."/>
            <person name="Grimwood J."/>
            <person name="Hayes R.D."/>
            <person name="Graham S.W."/>
            <person name="Gunter L.E."/>
            <person name="McDaniel S.F."/>
            <person name="Hoernstein S.N.W."/>
            <person name="Larsson A."/>
            <person name="Li F.W."/>
            <person name="Perroud P.F."/>
            <person name="Phillips J."/>
            <person name="Ranjan P."/>
            <person name="Rokshar D.S."/>
            <person name="Rothfels C.J."/>
            <person name="Schneider L."/>
            <person name="Shu S."/>
            <person name="Stevenson D.W."/>
            <person name="Thummler F."/>
            <person name="Tillich M."/>
            <person name="Villarreal Aguilar J.C."/>
            <person name="Widiez T."/>
            <person name="Wong G.K."/>
            <person name="Wymore A."/>
            <person name="Zhang Y."/>
            <person name="Zimmer A.D."/>
            <person name="Quatrano R.S."/>
            <person name="Mayer K.F.X."/>
            <person name="Goodstein D."/>
            <person name="Casacuberta J.M."/>
            <person name="Vandepoele K."/>
            <person name="Reski R."/>
            <person name="Cuming A.C."/>
            <person name="Tuskan G.A."/>
            <person name="Maumus F."/>
            <person name="Salse J."/>
            <person name="Schmutz J."/>
            <person name="Rensing S.A."/>
        </authorList>
    </citation>
    <scope>NUCLEOTIDE SEQUENCE [LARGE SCALE GENOMIC DNA]</scope>
    <source>
        <strain evidence="9 10">cv. Gransden 2004</strain>
    </source>
</reference>
<dbReference type="OrthoDB" id="10266508at2759"/>
<reference evidence="9" key="3">
    <citation type="submission" date="2020-12" db="UniProtKB">
        <authorList>
            <consortium name="EnsemblPlants"/>
        </authorList>
    </citation>
    <scope>IDENTIFICATION</scope>
</reference>
<dbReference type="PANTHER" id="PTHR43228">
    <property type="entry name" value="TWO-COMPONENT RESPONSE REGULATOR"/>
    <property type="match status" value="1"/>
</dbReference>
<dbReference type="PROSITE" id="PS50110">
    <property type="entry name" value="RESPONSE_REGULATORY"/>
    <property type="match status" value="1"/>
</dbReference>
<evidence type="ECO:0000313" key="9">
    <source>
        <dbReference type="EnsemblPlants" id="Pp3c3_10060V3.1"/>
    </source>
</evidence>
<dbReference type="InterPro" id="IPR000014">
    <property type="entry name" value="PAS"/>
</dbReference>
<evidence type="ECO:0000313" key="10">
    <source>
        <dbReference type="Proteomes" id="UP000006727"/>
    </source>
</evidence>
<dbReference type="EMBL" id="ABEU02000003">
    <property type="protein sequence ID" value="PNR57215.1"/>
    <property type="molecule type" value="Genomic_DNA"/>
</dbReference>
<dbReference type="InterPro" id="IPR052048">
    <property type="entry name" value="ST_Response_Regulator"/>
</dbReference>
<dbReference type="SUPFAM" id="SSF55785">
    <property type="entry name" value="PYP-like sensor domain (PAS domain)"/>
    <property type="match status" value="1"/>
</dbReference>
<evidence type="ECO:0000313" key="8">
    <source>
        <dbReference type="EMBL" id="PNR57215.1"/>
    </source>
</evidence>
<feature type="domain" description="Response regulatory" evidence="6">
    <location>
        <begin position="285"/>
        <end position="414"/>
    </location>
</feature>
<dbReference type="Proteomes" id="UP000006727">
    <property type="component" value="Chromosome 3"/>
</dbReference>
<dbReference type="SUPFAM" id="SSF52172">
    <property type="entry name" value="CheY-like"/>
    <property type="match status" value="1"/>
</dbReference>
<dbReference type="AlphaFoldDB" id="A0A2K1KTV0"/>
<evidence type="ECO:0000256" key="4">
    <source>
        <dbReference type="ARBA" id="ARBA00023170"/>
    </source>
</evidence>
<dbReference type="Gene3D" id="3.30.450.20">
    <property type="entry name" value="PAS domain"/>
    <property type="match status" value="1"/>
</dbReference>
<dbReference type="RefSeq" id="XP_024369451.1">
    <property type="nucleotide sequence ID" value="XM_024513683.2"/>
</dbReference>
<dbReference type="InterPro" id="IPR035965">
    <property type="entry name" value="PAS-like_dom_sf"/>
</dbReference>
<dbReference type="GO" id="GO:0006355">
    <property type="term" value="P:regulation of DNA-templated transcription"/>
    <property type="evidence" value="ECO:0007669"/>
    <property type="project" value="InterPro"/>
</dbReference>
<keyword evidence="1" id="KW-0600">Photoreceptor protein</keyword>
<dbReference type="PANTHER" id="PTHR43228:SF1">
    <property type="entry name" value="TWO-COMPONENT RESPONSE REGULATOR ARR22"/>
    <property type="match status" value="1"/>
</dbReference>
<sequence>MILETGQRKVGGLAAMFGAPELDFKRAAVDFVAELSRSPRAGSDRKALDMTDALVHADELPVPMFGVDLNLRCTFWNSRAADATGWTESEVFSMPNFTASLFNNQGCEELLKAACEGRESSQEIWSLKSKWRKELNALLLANARTDSMGAVCGVVCVIMLLSPPQMEQSLLNVDSTACAMDRMSILDLEEESPNSCGSPCGSEDMFLAALERPSSPYFDGSVRDAIDIYMDQATSTSFEAEDSSFYSQEPEGSSICSQDWCKSEQSMGTIRGAGINLGRSLTQVRALVVDPNVRGRKSLSLMLERCGFEVCCASNETEALDSFEQSMQDLEGFSIVFVNFDNTRREDYALVRHFRSAESRCNSSDFTTQTVLVAVTDLDRWQGSKQKKVPAGLDAIIHYPSRVQQLRDTLNSLGVPGDNVNFTNSSWNNPLVLAR</sequence>
<dbReference type="Gramene" id="Pp3c3_10060V3.2">
    <property type="protein sequence ID" value="Pp3c3_10060V3.2"/>
    <property type="gene ID" value="Pp3c3_10060"/>
</dbReference>
<feature type="domain" description="PAS" evidence="7">
    <location>
        <begin position="58"/>
        <end position="91"/>
    </location>
</feature>
<keyword evidence="10" id="KW-1185">Reference proteome</keyword>
<dbReference type="Pfam" id="PF00989">
    <property type="entry name" value="PAS"/>
    <property type="match status" value="1"/>
</dbReference>
<name>A0A2K1KTV0_PHYPA</name>
<dbReference type="EnsemblPlants" id="Pp3c3_10060V3.1">
    <property type="protein sequence ID" value="Pp3c3_10060V3.1"/>
    <property type="gene ID" value="Pp3c3_10060"/>
</dbReference>
<evidence type="ECO:0000256" key="1">
    <source>
        <dbReference type="ARBA" id="ARBA00022543"/>
    </source>
</evidence>
<comment type="caution">
    <text evidence="5">Lacks conserved residue(s) required for the propagation of feature annotation.</text>
</comment>
<dbReference type="Gene3D" id="3.40.50.2300">
    <property type="match status" value="1"/>
</dbReference>
<dbReference type="Gramene" id="Pp3c3_10060V3.1">
    <property type="protein sequence ID" value="Pp3c3_10060V3.1"/>
    <property type="gene ID" value="Pp3c3_10060"/>
</dbReference>
<evidence type="ECO:0000256" key="5">
    <source>
        <dbReference type="PROSITE-ProRule" id="PRU00169"/>
    </source>
</evidence>
<dbReference type="EnsemblPlants" id="Pp3c3_10060V3.2">
    <property type="protein sequence ID" value="Pp3c3_10060V3.2"/>
    <property type="gene ID" value="Pp3c3_10060"/>
</dbReference>
<accession>A0A2K1KTV0</accession>
<reference evidence="8 10" key="1">
    <citation type="journal article" date="2008" name="Science">
        <title>The Physcomitrella genome reveals evolutionary insights into the conquest of land by plants.</title>
        <authorList>
            <person name="Rensing S."/>
            <person name="Lang D."/>
            <person name="Zimmer A."/>
            <person name="Terry A."/>
            <person name="Salamov A."/>
            <person name="Shapiro H."/>
            <person name="Nishiyama T."/>
            <person name="Perroud P.-F."/>
            <person name="Lindquist E."/>
            <person name="Kamisugi Y."/>
            <person name="Tanahashi T."/>
            <person name="Sakakibara K."/>
            <person name="Fujita T."/>
            <person name="Oishi K."/>
            <person name="Shin-I T."/>
            <person name="Kuroki Y."/>
            <person name="Toyoda A."/>
            <person name="Suzuki Y."/>
            <person name="Hashimoto A."/>
            <person name="Yamaguchi K."/>
            <person name="Sugano A."/>
            <person name="Kohara Y."/>
            <person name="Fujiyama A."/>
            <person name="Anterola A."/>
            <person name="Aoki S."/>
            <person name="Ashton N."/>
            <person name="Barbazuk W.B."/>
            <person name="Barker E."/>
            <person name="Bennetzen J."/>
            <person name="Bezanilla M."/>
            <person name="Blankenship R."/>
            <person name="Cho S.H."/>
            <person name="Dutcher S."/>
            <person name="Estelle M."/>
            <person name="Fawcett J.A."/>
            <person name="Gundlach H."/>
            <person name="Hanada K."/>
            <person name="Heyl A."/>
            <person name="Hicks K.A."/>
            <person name="Hugh J."/>
            <person name="Lohr M."/>
            <person name="Mayer K."/>
            <person name="Melkozernov A."/>
            <person name="Murata T."/>
            <person name="Nelson D."/>
            <person name="Pils B."/>
            <person name="Prigge M."/>
            <person name="Reiss B."/>
            <person name="Renner T."/>
            <person name="Rombauts S."/>
            <person name="Rushton P."/>
            <person name="Sanderfoot A."/>
            <person name="Schween G."/>
            <person name="Shiu S.-H."/>
            <person name="Stueber K."/>
            <person name="Theodoulou F.L."/>
            <person name="Tu H."/>
            <person name="Van de Peer Y."/>
            <person name="Verrier P.J."/>
            <person name="Waters E."/>
            <person name="Wood A."/>
            <person name="Yang L."/>
            <person name="Cove D."/>
            <person name="Cuming A."/>
            <person name="Hasebe M."/>
            <person name="Lucas S."/>
            <person name="Mishler D.B."/>
            <person name="Reski R."/>
            <person name="Grigoriev I."/>
            <person name="Quatrano R.S."/>
            <person name="Boore J.L."/>
        </authorList>
    </citation>
    <scope>NUCLEOTIDE SEQUENCE [LARGE SCALE GENOMIC DNA]</scope>
    <source>
        <strain evidence="9 10">cv. Gransden 2004</strain>
    </source>
</reference>
<dbReference type="KEGG" id="ppp:112279336"/>
<gene>
    <name evidence="9" type="primary">LOC112279336</name>
    <name evidence="8" type="ORF">PHYPA_004208</name>
</gene>
<dbReference type="GO" id="GO:0000160">
    <property type="term" value="P:phosphorelay signal transduction system"/>
    <property type="evidence" value="ECO:0007669"/>
    <property type="project" value="InterPro"/>
</dbReference>
<protein>
    <recommendedName>
        <fullName evidence="11">Response regulatory domain-containing protein</fullName>
    </recommendedName>
</protein>
<keyword evidence="2" id="KW-0716">Sensory transduction</keyword>
<dbReference type="GO" id="GO:0009881">
    <property type="term" value="F:photoreceptor activity"/>
    <property type="evidence" value="ECO:0007669"/>
    <property type="project" value="UniProtKB-KW"/>
</dbReference>
<dbReference type="InterPro" id="IPR001789">
    <property type="entry name" value="Sig_transdc_resp-reg_receiver"/>
</dbReference>
<evidence type="ECO:0000256" key="2">
    <source>
        <dbReference type="ARBA" id="ARBA00022606"/>
    </source>
</evidence>
<dbReference type="InterPro" id="IPR013767">
    <property type="entry name" value="PAS_fold"/>
</dbReference>
<organism evidence="8">
    <name type="scientific">Physcomitrium patens</name>
    <name type="common">Spreading-leaved earth moss</name>
    <name type="synonym">Physcomitrella patens</name>
    <dbReference type="NCBI Taxonomy" id="3218"/>
    <lineage>
        <taxon>Eukaryota</taxon>
        <taxon>Viridiplantae</taxon>
        <taxon>Streptophyta</taxon>
        <taxon>Embryophyta</taxon>
        <taxon>Bryophyta</taxon>
        <taxon>Bryophytina</taxon>
        <taxon>Bryopsida</taxon>
        <taxon>Funariidae</taxon>
        <taxon>Funariales</taxon>
        <taxon>Funariaceae</taxon>
        <taxon>Physcomitrium</taxon>
    </lineage>
</organism>
<evidence type="ECO:0000256" key="3">
    <source>
        <dbReference type="ARBA" id="ARBA00022991"/>
    </source>
</evidence>
<evidence type="ECO:0008006" key="11">
    <source>
        <dbReference type="Google" id="ProtNLM"/>
    </source>
</evidence>
<dbReference type="PROSITE" id="PS50112">
    <property type="entry name" value="PAS"/>
    <property type="match status" value="1"/>
</dbReference>